<evidence type="ECO:0000313" key="3">
    <source>
        <dbReference type="Proteomes" id="UP000326396"/>
    </source>
</evidence>
<feature type="region of interest" description="Disordered" evidence="1">
    <location>
        <begin position="44"/>
        <end position="94"/>
    </location>
</feature>
<accession>A0A5N6PWY4</accession>
<sequence length="94" mass="10607">MNYNRENNEKQIKRSKIGKLDSTEILRGTPGTPEWALAVREGWAGNLNTETRRGTPRRHGDSLDDPRSLEGHLSSPPPSLQPRNHQERPVEPSS</sequence>
<feature type="compositionally biased region" description="Basic and acidic residues" evidence="1">
    <location>
        <begin position="50"/>
        <end position="70"/>
    </location>
</feature>
<proteinExistence type="predicted"/>
<name>A0A5N6PWY4_9ASTR</name>
<organism evidence="2 3">
    <name type="scientific">Mikania micrantha</name>
    <name type="common">bitter vine</name>
    <dbReference type="NCBI Taxonomy" id="192012"/>
    <lineage>
        <taxon>Eukaryota</taxon>
        <taxon>Viridiplantae</taxon>
        <taxon>Streptophyta</taxon>
        <taxon>Embryophyta</taxon>
        <taxon>Tracheophyta</taxon>
        <taxon>Spermatophyta</taxon>
        <taxon>Magnoliopsida</taxon>
        <taxon>eudicotyledons</taxon>
        <taxon>Gunneridae</taxon>
        <taxon>Pentapetalae</taxon>
        <taxon>asterids</taxon>
        <taxon>campanulids</taxon>
        <taxon>Asterales</taxon>
        <taxon>Asteraceae</taxon>
        <taxon>Asteroideae</taxon>
        <taxon>Heliantheae alliance</taxon>
        <taxon>Eupatorieae</taxon>
        <taxon>Mikania</taxon>
    </lineage>
</organism>
<dbReference type="Proteomes" id="UP000326396">
    <property type="component" value="Linkage Group LG10"/>
</dbReference>
<evidence type="ECO:0000313" key="2">
    <source>
        <dbReference type="EMBL" id="KAD7117743.1"/>
    </source>
</evidence>
<comment type="caution">
    <text evidence="2">The sequence shown here is derived from an EMBL/GenBank/DDBJ whole genome shotgun (WGS) entry which is preliminary data.</text>
</comment>
<feature type="compositionally biased region" description="Basic and acidic residues" evidence="1">
    <location>
        <begin position="84"/>
        <end position="94"/>
    </location>
</feature>
<feature type="region of interest" description="Disordered" evidence="1">
    <location>
        <begin position="1"/>
        <end position="30"/>
    </location>
</feature>
<evidence type="ECO:0000256" key="1">
    <source>
        <dbReference type="SAM" id="MobiDB-lite"/>
    </source>
</evidence>
<feature type="compositionally biased region" description="Basic and acidic residues" evidence="1">
    <location>
        <begin position="1"/>
        <end position="24"/>
    </location>
</feature>
<dbReference type="EMBL" id="SZYD01000002">
    <property type="protein sequence ID" value="KAD7117743.1"/>
    <property type="molecule type" value="Genomic_DNA"/>
</dbReference>
<dbReference type="AlphaFoldDB" id="A0A5N6PWY4"/>
<protein>
    <submittedName>
        <fullName evidence="2">Uncharacterized protein</fullName>
    </submittedName>
</protein>
<gene>
    <name evidence="2" type="ORF">E3N88_05011</name>
</gene>
<reference evidence="2 3" key="1">
    <citation type="submission" date="2019-05" db="EMBL/GenBank/DDBJ databases">
        <title>Mikania micrantha, genome provides insights into the molecular mechanism of rapid growth.</title>
        <authorList>
            <person name="Liu B."/>
        </authorList>
    </citation>
    <scope>NUCLEOTIDE SEQUENCE [LARGE SCALE GENOMIC DNA]</scope>
    <source>
        <strain evidence="2">NLD-2019</strain>
        <tissue evidence="2">Leaf</tissue>
    </source>
</reference>
<keyword evidence="3" id="KW-1185">Reference proteome</keyword>